<organism evidence="15 16">
    <name type="scientific">Knoellia sinensis KCTC 19936</name>
    <dbReference type="NCBI Taxonomy" id="1385520"/>
    <lineage>
        <taxon>Bacteria</taxon>
        <taxon>Bacillati</taxon>
        <taxon>Actinomycetota</taxon>
        <taxon>Actinomycetes</taxon>
        <taxon>Micrococcales</taxon>
        <taxon>Intrasporangiaceae</taxon>
        <taxon>Knoellia</taxon>
    </lineage>
</organism>
<name>A0A0A0J4G7_9MICO</name>
<dbReference type="SUPFAM" id="SSF90123">
    <property type="entry name" value="ABC transporter transmembrane region"/>
    <property type="match status" value="1"/>
</dbReference>
<dbReference type="eggNOG" id="COG1132">
    <property type="taxonomic scope" value="Bacteria"/>
</dbReference>
<dbReference type="PANTHER" id="PTHR43394:SF1">
    <property type="entry name" value="ATP-BINDING CASSETTE SUB-FAMILY B MEMBER 10, MITOCHONDRIAL"/>
    <property type="match status" value="1"/>
</dbReference>
<feature type="transmembrane region" description="Helical" evidence="12">
    <location>
        <begin position="221"/>
        <end position="238"/>
    </location>
</feature>
<feature type="transmembrane region" description="Helical" evidence="12">
    <location>
        <begin position="244"/>
        <end position="261"/>
    </location>
</feature>
<dbReference type="InterPro" id="IPR017871">
    <property type="entry name" value="ABC_transporter-like_CS"/>
</dbReference>
<dbReference type="CDD" id="cd03254">
    <property type="entry name" value="ABCC_Glucan_exporter_like"/>
    <property type="match status" value="1"/>
</dbReference>
<dbReference type="InterPro" id="IPR003439">
    <property type="entry name" value="ABC_transporter-like_ATP-bd"/>
</dbReference>
<keyword evidence="6 12" id="KW-1133">Transmembrane helix</keyword>
<dbReference type="GO" id="GO:0015421">
    <property type="term" value="F:ABC-type oligopeptide transporter activity"/>
    <property type="evidence" value="ECO:0007669"/>
    <property type="project" value="TreeGrafter"/>
</dbReference>
<evidence type="ECO:0000313" key="16">
    <source>
        <dbReference type="Proteomes" id="UP000030002"/>
    </source>
</evidence>
<dbReference type="Proteomes" id="UP000030002">
    <property type="component" value="Unassembled WGS sequence"/>
</dbReference>
<protein>
    <recommendedName>
        <fullName evidence="10">Fatty acid ABC transporter ATP-binding/permease protein</fullName>
    </recommendedName>
</protein>
<dbReference type="EMBL" id="AVPJ01000008">
    <property type="protein sequence ID" value="KGN32083.1"/>
    <property type="molecule type" value="Genomic_DNA"/>
</dbReference>
<evidence type="ECO:0000256" key="5">
    <source>
        <dbReference type="ARBA" id="ARBA00022840"/>
    </source>
</evidence>
<dbReference type="Pfam" id="PF00664">
    <property type="entry name" value="ABC_membrane"/>
    <property type="match status" value="1"/>
</dbReference>
<dbReference type="STRING" id="1385520.N802_10815"/>
<dbReference type="Gene3D" id="3.40.50.300">
    <property type="entry name" value="P-loop containing nucleotide triphosphate hydrolases"/>
    <property type="match status" value="1"/>
</dbReference>
<keyword evidence="2" id="KW-0813">Transport</keyword>
<evidence type="ECO:0000256" key="2">
    <source>
        <dbReference type="ARBA" id="ARBA00022448"/>
    </source>
</evidence>
<feature type="domain" description="ABC transporter" evidence="13">
    <location>
        <begin position="419"/>
        <end position="653"/>
    </location>
</feature>
<reference evidence="15 16" key="1">
    <citation type="submission" date="2013-08" db="EMBL/GenBank/DDBJ databases">
        <title>The genome sequence of Knoellia sinensis.</title>
        <authorList>
            <person name="Zhu W."/>
            <person name="Wang G."/>
        </authorList>
    </citation>
    <scope>NUCLEOTIDE SEQUENCE [LARGE SCALE GENOMIC DNA]</scope>
    <source>
        <strain evidence="15 16">KCTC 19936</strain>
    </source>
</reference>
<evidence type="ECO:0000256" key="8">
    <source>
        <dbReference type="ARBA" id="ARBA00055053"/>
    </source>
</evidence>
<keyword evidence="4" id="KW-0547">Nucleotide-binding</keyword>
<dbReference type="GO" id="GO:0005524">
    <property type="term" value="F:ATP binding"/>
    <property type="evidence" value="ECO:0007669"/>
    <property type="project" value="UniProtKB-KW"/>
</dbReference>
<evidence type="ECO:0000256" key="4">
    <source>
        <dbReference type="ARBA" id="ARBA00022741"/>
    </source>
</evidence>
<dbReference type="GO" id="GO:0016887">
    <property type="term" value="F:ATP hydrolysis activity"/>
    <property type="evidence" value="ECO:0007669"/>
    <property type="project" value="InterPro"/>
</dbReference>
<dbReference type="InterPro" id="IPR027417">
    <property type="entry name" value="P-loop_NTPase"/>
</dbReference>
<dbReference type="OrthoDB" id="9806127at2"/>
<dbReference type="PROSITE" id="PS50893">
    <property type="entry name" value="ABC_TRANSPORTER_2"/>
    <property type="match status" value="1"/>
</dbReference>
<dbReference type="PROSITE" id="PS50929">
    <property type="entry name" value="ABC_TM1F"/>
    <property type="match status" value="1"/>
</dbReference>
<evidence type="ECO:0000259" key="14">
    <source>
        <dbReference type="PROSITE" id="PS50929"/>
    </source>
</evidence>
<evidence type="ECO:0000313" key="15">
    <source>
        <dbReference type="EMBL" id="KGN32083.1"/>
    </source>
</evidence>
<proteinExistence type="inferred from homology"/>
<feature type="region of interest" description="Disordered" evidence="11">
    <location>
        <begin position="1"/>
        <end position="38"/>
    </location>
</feature>
<evidence type="ECO:0000256" key="10">
    <source>
        <dbReference type="ARBA" id="ARBA00071747"/>
    </source>
</evidence>
<evidence type="ECO:0000259" key="13">
    <source>
        <dbReference type="PROSITE" id="PS50893"/>
    </source>
</evidence>
<dbReference type="Pfam" id="PF00005">
    <property type="entry name" value="ABC_tran"/>
    <property type="match status" value="1"/>
</dbReference>
<keyword evidence="3 12" id="KW-0812">Transmembrane</keyword>
<evidence type="ECO:0000256" key="6">
    <source>
        <dbReference type="ARBA" id="ARBA00022989"/>
    </source>
</evidence>
<evidence type="ECO:0000256" key="9">
    <source>
        <dbReference type="ARBA" id="ARBA00061644"/>
    </source>
</evidence>
<feature type="compositionally biased region" description="Basic and acidic residues" evidence="11">
    <location>
        <begin position="1"/>
        <end position="18"/>
    </location>
</feature>
<dbReference type="PANTHER" id="PTHR43394">
    <property type="entry name" value="ATP-DEPENDENT PERMEASE MDL1, MITOCHONDRIAL"/>
    <property type="match status" value="1"/>
</dbReference>
<dbReference type="CDD" id="cd18547">
    <property type="entry name" value="ABC_6TM_Tm288_like"/>
    <property type="match status" value="1"/>
</dbReference>
<comment type="function">
    <text evidence="8">ABC transporter involved in fatty acid import. Transmembrane domains (TMD) form a pore in the membrane and the ATP-binding domain (NBD) is responsible for energy generation.</text>
</comment>
<accession>A0A0A0J4G7</accession>
<dbReference type="SMART" id="SM00382">
    <property type="entry name" value="AAA"/>
    <property type="match status" value="1"/>
</dbReference>
<dbReference type="AlphaFoldDB" id="A0A0A0J4G7"/>
<evidence type="ECO:0000256" key="7">
    <source>
        <dbReference type="ARBA" id="ARBA00023136"/>
    </source>
</evidence>
<feature type="transmembrane region" description="Helical" evidence="12">
    <location>
        <begin position="312"/>
        <end position="333"/>
    </location>
</feature>
<keyword evidence="7 12" id="KW-0472">Membrane</keyword>
<keyword evidence="16" id="KW-1185">Reference proteome</keyword>
<feature type="transmembrane region" description="Helical" evidence="12">
    <location>
        <begin position="58"/>
        <end position="77"/>
    </location>
</feature>
<dbReference type="RefSeq" id="WP_035916386.1">
    <property type="nucleotide sequence ID" value="NZ_AVPJ01000008.1"/>
</dbReference>
<comment type="caution">
    <text evidence="15">The sequence shown here is derived from an EMBL/GenBank/DDBJ whole genome shotgun (WGS) entry which is preliminary data.</text>
</comment>
<keyword evidence="5 15" id="KW-0067">ATP-binding</keyword>
<dbReference type="InterPro" id="IPR011527">
    <property type="entry name" value="ABC1_TM_dom"/>
</dbReference>
<sequence length="664" mass="71787">MTDRILTEEEKAAAERRGPGAVHRGGPPHMRVGQPGEKSANFLPSAKRLLGLMRPERLALYAVLAFAVGSVALNAIGPKILGRATDLIFAGVVGKQLPTEGTVAQIAAGLRARGQDTFADMVESMPFLVPGAGIDFGAVARVLLIVMAIYVVASLLQWAMGYILTGAVNRTIFNLRRDVEDKLNRLPLPYFDNQPRGELLSRVTNDIDNVSQSLQQTLNQMLTSLLTVVAMVAMMLYISPLLALIALVTIPVTMVVTALIGKRSQKHFVQQWKSTGELNSIVEETYTGHQLVKVFGRQDEARASFKAKNDDLFAAGFGAQFVSGIIMPTMMFIGNLNYVVIAVVGGLRVANGSMTLGDVQAFIQYSRQFTQPLTQVASMANLMQSGVASAERVFEVLDAPEQQAEAARPTVLDDPHGRVEFENVSFSYSPDSPLIENLDLTVEPGQMVAIVGPTGAGKTTLVNLIMRFYELDSGRITLDGVDITDLTRHNLRGEIGMVLQDTWLFGGTIRDNIAYGRPGASDEDVMAAARATYVDRFVHSLPDGYDTVLDAEAGNISAGEKQLITIARAFLSDPALLILDEATSSVDTRTEQLVQHAMSALRQDRTSFVIAHRLSTIRDADLILVMENGRIVEQGSHADLLAAGGAFAALYAAQFRSAVAEPVE</sequence>
<evidence type="ECO:0000256" key="12">
    <source>
        <dbReference type="SAM" id="Phobius"/>
    </source>
</evidence>
<evidence type="ECO:0000256" key="11">
    <source>
        <dbReference type="SAM" id="MobiDB-lite"/>
    </source>
</evidence>
<feature type="transmembrane region" description="Helical" evidence="12">
    <location>
        <begin position="142"/>
        <end position="168"/>
    </location>
</feature>
<dbReference type="FunFam" id="3.40.50.300:FF:000287">
    <property type="entry name" value="Multidrug ABC transporter ATP-binding protein"/>
    <property type="match status" value="1"/>
</dbReference>
<dbReference type="InterPro" id="IPR036640">
    <property type="entry name" value="ABC1_TM_sf"/>
</dbReference>
<evidence type="ECO:0000256" key="3">
    <source>
        <dbReference type="ARBA" id="ARBA00022692"/>
    </source>
</evidence>
<evidence type="ECO:0000256" key="1">
    <source>
        <dbReference type="ARBA" id="ARBA00004651"/>
    </source>
</evidence>
<dbReference type="PROSITE" id="PS00211">
    <property type="entry name" value="ABC_TRANSPORTER_1"/>
    <property type="match status" value="1"/>
</dbReference>
<dbReference type="InterPro" id="IPR003593">
    <property type="entry name" value="AAA+_ATPase"/>
</dbReference>
<dbReference type="InterPro" id="IPR039421">
    <property type="entry name" value="Type_1_exporter"/>
</dbReference>
<dbReference type="GO" id="GO:0005886">
    <property type="term" value="C:plasma membrane"/>
    <property type="evidence" value="ECO:0007669"/>
    <property type="project" value="UniProtKB-SubCell"/>
</dbReference>
<dbReference type="Gene3D" id="1.20.1560.10">
    <property type="entry name" value="ABC transporter type 1, transmembrane domain"/>
    <property type="match status" value="1"/>
</dbReference>
<dbReference type="SUPFAM" id="SSF52540">
    <property type="entry name" value="P-loop containing nucleoside triphosphate hydrolases"/>
    <property type="match status" value="1"/>
</dbReference>
<comment type="subcellular location">
    <subcellularLocation>
        <location evidence="1">Cell membrane</location>
        <topology evidence="1">Multi-pass membrane protein</topology>
    </subcellularLocation>
</comment>
<gene>
    <name evidence="15" type="ORF">N802_10815</name>
</gene>
<comment type="similarity">
    <text evidence="9">Belongs to the ABC transporter superfamily. Lipid exporter (TC 3.A.1.106) family.</text>
</comment>
<feature type="domain" description="ABC transmembrane type-1" evidence="14">
    <location>
        <begin position="62"/>
        <end position="385"/>
    </location>
</feature>